<dbReference type="Proteomes" id="UP000198575">
    <property type="component" value="Unassembled WGS sequence"/>
</dbReference>
<evidence type="ECO:0000313" key="1">
    <source>
        <dbReference type="EMBL" id="SFN01995.1"/>
    </source>
</evidence>
<dbReference type="RefSeq" id="WP_092404493.1">
    <property type="nucleotide sequence ID" value="NZ_FOVF01000002.1"/>
</dbReference>
<reference evidence="1 2" key="1">
    <citation type="submission" date="2016-10" db="EMBL/GenBank/DDBJ databases">
        <authorList>
            <person name="de Groot N.N."/>
        </authorList>
    </citation>
    <scope>NUCLEOTIDE SEQUENCE [LARGE SCALE GENOMIC DNA]</scope>
    <source>
        <strain evidence="1 2">CGMCC 1.7659</strain>
    </source>
</reference>
<dbReference type="OrthoDB" id="5958150at2"/>
<keyword evidence="2" id="KW-1185">Reference proteome</keyword>
<name>A0A1I4VLS6_9GAMM</name>
<proteinExistence type="predicted"/>
<organism evidence="1 2">
    <name type="scientific">Dokdonella immobilis</name>
    <dbReference type="NCBI Taxonomy" id="578942"/>
    <lineage>
        <taxon>Bacteria</taxon>
        <taxon>Pseudomonadati</taxon>
        <taxon>Pseudomonadota</taxon>
        <taxon>Gammaproteobacteria</taxon>
        <taxon>Lysobacterales</taxon>
        <taxon>Rhodanobacteraceae</taxon>
        <taxon>Dokdonella</taxon>
    </lineage>
</organism>
<accession>A0A1I4VLS6</accession>
<protein>
    <submittedName>
        <fullName evidence="1">Uncharacterized protein</fullName>
    </submittedName>
</protein>
<dbReference type="EMBL" id="FOVF01000002">
    <property type="protein sequence ID" value="SFN01995.1"/>
    <property type="molecule type" value="Genomic_DNA"/>
</dbReference>
<dbReference type="AlphaFoldDB" id="A0A1I4VLS6"/>
<gene>
    <name evidence="1" type="ORF">SAMN05216289_102205</name>
</gene>
<sequence length="65" mass="7378">MMSTAASMNLNPLFLRHDLMIELGRLEMAMQDMRSTTAMNDANAQLQQLESRRARINEALSRLPA</sequence>
<evidence type="ECO:0000313" key="2">
    <source>
        <dbReference type="Proteomes" id="UP000198575"/>
    </source>
</evidence>